<keyword evidence="3" id="KW-0238">DNA-binding</keyword>
<evidence type="ECO:0000256" key="1">
    <source>
        <dbReference type="ARBA" id="ARBA00009277"/>
    </source>
</evidence>
<dbReference type="InterPro" id="IPR017894">
    <property type="entry name" value="HTH_IS21_transposase_type"/>
</dbReference>
<evidence type="ECO:0000256" key="2">
    <source>
        <dbReference type="ARBA" id="ARBA00022578"/>
    </source>
</evidence>
<proteinExistence type="inferred from homology"/>
<dbReference type="AlphaFoldDB" id="A0A0R1VUM0"/>
<dbReference type="SUPFAM" id="SSF46689">
    <property type="entry name" value="Homeodomain-like"/>
    <property type="match status" value="1"/>
</dbReference>
<name>A0A0R1VUM0_9LACO</name>
<dbReference type="PROSITE" id="PS50531">
    <property type="entry name" value="HTH_IS21"/>
    <property type="match status" value="1"/>
</dbReference>
<dbReference type="InterPro" id="IPR012337">
    <property type="entry name" value="RNaseH-like_sf"/>
</dbReference>
<feature type="domain" description="HTH IS21-type" evidence="5">
    <location>
        <begin position="5"/>
        <end position="70"/>
    </location>
</feature>
<keyword evidence="4" id="KW-0233">DNA recombination</keyword>
<sequence length="521" mass="60793">MKKLALYSKIIDLKNQGFSRRSIATKLSISRNTVKAYLDRDENEMSEWLASTRSRKKALDDYQETILDWLRKNPDMSAAQIGDWLEERHYGSFAESTVRRYVSDLRKKYKLDKHSKRRQYEAVPELPMGLQGQVDFGQTWQTTTSGSRIKLYFYAFVLAHSRYKYVEWQQTPFTTADLIRCLQHTFKFLGGKPKQIVYDQDRIIVVSENNGEIIFTRAFQAFHQAEKFEVIECRGFDPESKGKIENVVKFVKNSFARGRIFRDLSTWNLESMAWLKRRGNGKQHNGTKQIPAVVFQKEQSYLQPIAQYQPVTKQVIKRTIRKDNTIMYQSNRYSVPFGSYDVHGRKVILQIQKQQLRIIDQETGEILATHQVSHAKGRLIQRSNDRRNRQIGIPELKAQVVQMFSQVKAAKQFVQQIHEKYPRYIRDQMQVILRLQSLYSKKELDKSLQFCLDNQLVSASEFKTTLATLPGYEAHLERLQAEAIELPVSQATKEKLKSIQPEVRPLATYTQILKGAHYGTN</sequence>
<keyword evidence="2" id="KW-0815">Transposition</keyword>
<evidence type="ECO:0000259" key="5">
    <source>
        <dbReference type="PROSITE" id="PS50531"/>
    </source>
</evidence>
<comment type="caution">
    <text evidence="7">The sequence shown here is derived from an EMBL/GenBank/DDBJ whole genome shotgun (WGS) entry which is preliminary data.</text>
</comment>
<dbReference type="RefSeq" id="WP_056980820.1">
    <property type="nucleotide sequence ID" value="NZ_AZFY01000048.1"/>
</dbReference>
<dbReference type="InterPro" id="IPR001584">
    <property type="entry name" value="Integrase_cat-core"/>
</dbReference>
<accession>A0A0R1VUM0</accession>
<evidence type="ECO:0000256" key="3">
    <source>
        <dbReference type="ARBA" id="ARBA00023125"/>
    </source>
</evidence>
<evidence type="ECO:0008006" key="9">
    <source>
        <dbReference type="Google" id="ProtNLM"/>
    </source>
</evidence>
<dbReference type="PATRIC" id="fig|1423743.5.peg.2727"/>
<evidence type="ECO:0000313" key="7">
    <source>
        <dbReference type="EMBL" id="KRM09351.1"/>
    </source>
</evidence>
<dbReference type="InterPro" id="IPR009057">
    <property type="entry name" value="Homeodomain-like_sf"/>
</dbReference>
<evidence type="ECO:0000259" key="6">
    <source>
        <dbReference type="PROSITE" id="PS50994"/>
    </source>
</evidence>
<dbReference type="Proteomes" id="UP000051966">
    <property type="component" value="Unassembled WGS sequence"/>
</dbReference>
<dbReference type="Pfam" id="PF22483">
    <property type="entry name" value="Mu-transpos_C_2"/>
    <property type="match status" value="1"/>
</dbReference>
<dbReference type="Gene3D" id="3.30.420.10">
    <property type="entry name" value="Ribonuclease H-like superfamily/Ribonuclease H"/>
    <property type="match status" value="1"/>
</dbReference>
<gene>
    <name evidence="7" type="ORF">FD41_GL002654</name>
</gene>
<dbReference type="GO" id="GO:0015074">
    <property type="term" value="P:DNA integration"/>
    <property type="evidence" value="ECO:0007669"/>
    <property type="project" value="InterPro"/>
</dbReference>
<evidence type="ECO:0000313" key="8">
    <source>
        <dbReference type="Proteomes" id="UP000051966"/>
    </source>
</evidence>
<evidence type="ECO:0000256" key="4">
    <source>
        <dbReference type="ARBA" id="ARBA00023172"/>
    </source>
</evidence>
<dbReference type="SUPFAM" id="SSF53098">
    <property type="entry name" value="Ribonuclease H-like"/>
    <property type="match status" value="1"/>
</dbReference>
<dbReference type="NCBIfam" id="NF033546">
    <property type="entry name" value="transpos_IS21"/>
    <property type="match status" value="1"/>
</dbReference>
<protein>
    <recommendedName>
        <fullName evidence="9">Transposase</fullName>
    </recommendedName>
</protein>
<dbReference type="GO" id="GO:0003677">
    <property type="term" value="F:DNA binding"/>
    <property type="evidence" value="ECO:0007669"/>
    <property type="project" value="UniProtKB-KW"/>
</dbReference>
<dbReference type="InterPro" id="IPR054353">
    <property type="entry name" value="IstA-like_C"/>
</dbReference>
<dbReference type="GO" id="GO:0006310">
    <property type="term" value="P:DNA recombination"/>
    <property type="evidence" value="ECO:0007669"/>
    <property type="project" value="UniProtKB-KW"/>
</dbReference>
<reference evidence="7 8" key="1">
    <citation type="journal article" date="2015" name="Genome Announc.">
        <title>Expanding the biotechnology potential of lactobacilli through comparative genomics of 213 strains and associated genera.</title>
        <authorList>
            <person name="Sun Z."/>
            <person name="Harris H.M."/>
            <person name="McCann A."/>
            <person name="Guo C."/>
            <person name="Argimon S."/>
            <person name="Zhang W."/>
            <person name="Yang X."/>
            <person name="Jeffery I.B."/>
            <person name="Cooney J.C."/>
            <person name="Kagawa T.F."/>
            <person name="Liu W."/>
            <person name="Song Y."/>
            <person name="Salvetti E."/>
            <person name="Wrobel A."/>
            <person name="Rasinkangas P."/>
            <person name="Parkhill J."/>
            <person name="Rea M.C."/>
            <person name="O'Sullivan O."/>
            <person name="Ritari J."/>
            <person name="Douillard F.P."/>
            <person name="Paul Ross R."/>
            <person name="Yang R."/>
            <person name="Briner A.E."/>
            <person name="Felis G.E."/>
            <person name="de Vos W.M."/>
            <person name="Barrangou R."/>
            <person name="Klaenhammer T.R."/>
            <person name="Caufield P.W."/>
            <person name="Cui Y."/>
            <person name="Zhang H."/>
            <person name="O'Toole P.W."/>
        </authorList>
    </citation>
    <scope>NUCLEOTIDE SEQUENCE [LARGE SCALE GENOMIC DNA]</scope>
    <source>
        <strain evidence="7 8">DSM 18382</strain>
    </source>
</reference>
<dbReference type="PANTHER" id="PTHR35004">
    <property type="entry name" value="TRANSPOSASE RV3428C-RELATED"/>
    <property type="match status" value="1"/>
</dbReference>
<comment type="similarity">
    <text evidence="1">Belongs to the transposase IS21/IS408/IS1162 family.</text>
</comment>
<dbReference type="PANTHER" id="PTHR35004:SF6">
    <property type="entry name" value="TRANSPOSASE"/>
    <property type="match status" value="1"/>
</dbReference>
<dbReference type="GO" id="GO:0032196">
    <property type="term" value="P:transposition"/>
    <property type="evidence" value="ECO:0007669"/>
    <property type="project" value="UniProtKB-KW"/>
</dbReference>
<dbReference type="EMBL" id="AZFY01000048">
    <property type="protein sequence ID" value="KRM09351.1"/>
    <property type="molecule type" value="Genomic_DNA"/>
</dbReference>
<feature type="domain" description="Integrase catalytic" evidence="6">
    <location>
        <begin position="123"/>
        <end position="299"/>
    </location>
</feature>
<organism evidence="7 8">
    <name type="scientific">Lentilactobacillus farraginis DSM 18382 = JCM 14108</name>
    <dbReference type="NCBI Taxonomy" id="1423743"/>
    <lineage>
        <taxon>Bacteria</taxon>
        <taxon>Bacillati</taxon>
        <taxon>Bacillota</taxon>
        <taxon>Bacilli</taxon>
        <taxon>Lactobacillales</taxon>
        <taxon>Lactobacillaceae</taxon>
        <taxon>Lentilactobacillus</taxon>
    </lineage>
</organism>
<dbReference type="InterPro" id="IPR036397">
    <property type="entry name" value="RNaseH_sf"/>
</dbReference>
<keyword evidence="8" id="KW-1185">Reference proteome</keyword>
<dbReference type="PROSITE" id="PS50994">
    <property type="entry name" value="INTEGRASE"/>
    <property type="match status" value="1"/>
</dbReference>